<protein>
    <submittedName>
        <fullName evidence="4">Radical SAM/Cys-rich domain protein</fullName>
    </submittedName>
</protein>
<dbReference type="OrthoDB" id="418407at2759"/>
<gene>
    <name evidence="4" type="ORF">IV203_031529</name>
</gene>
<feature type="chain" id="PRO_5039892288" evidence="2">
    <location>
        <begin position="18"/>
        <end position="875"/>
    </location>
</feature>
<feature type="domain" description="Radical SAM core" evidence="3">
    <location>
        <begin position="163"/>
        <end position="391"/>
    </location>
</feature>
<dbReference type="AlphaFoldDB" id="A0A9K3Q2Q2"/>
<keyword evidence="5" id="KW-1185">Reference proteome</keyword>
<evidence type="ECO:0000256" key="2">
    <source>
        <dbReference type="SAM" id="SignalP"/>
    </source>
</evidence>
<feature type="signal peptide" evidence="2">
    <location>
        <begin position="1"/>
        <end position="17"/>
    </location>
</feature>
<dbReference type="EMBL" id="JAGRRH010000006">
    <property type="protein sequence ID" value="KAG7368786.1"/>
    <property type="molecule type" value="Genomic_DNA"/>
</dbReference>
<comment type="caution">
    <text evidence="4">The sequence shown here is derived from an EMBL/GenBank/DDBJ whole genome shotgun (WGS) entry which is preliminary data.</text>
</comment>
<dbReference type="InterPro" id="IPR026351">
    <property type="entry name" value="rSAM_ArsS-like"/>
</dbReference>
<dbReference type="CDD" id="cd01335">
    <property type="entry name" value="Radical_SAM"/>
    <property type="match status" value="1"/>
</dbReference>
<accession>A0A9K3Q2Q2</accession>
<reference evidence="4" key="1">
    <citation type="journal article" date="2021" name="Sci. Rep.">
        <title>Diploid genomic architecture of Nitzschia inconspicua, an elite biomass production diatom.</title>
        <authorList>
            <person name="Oliver A."/>
            <person name="Podell S."/>
            <person name="Pinowska A."/>
            <person name="Traller J.C."/>
            <person name="Smith S.R."/>
            <person name="McClure R."/>
            <person name="Beliaev A."/>
            <person name="Bohutskyi P."/>
            <person name="Hill E.A."/>
            <person name="Rabines A."/>
            <person name="Zheng H."/>
            <person name="Allen L.Z."/>
            <person name="Kuo A."/>
            <person name="Grigoriev I.V."/>
            <person name="Allen A.E."/>
            <person name="Hazlebeck D."/>
            <person name="Allen E.E."/>
        </authorList>
    </citation>
    <scope>NUCLEOTIDE SEQUENCE</scope>
    <source>
        <strain evidence="4">Hildebrandi</strain>
    </source>
</reference>
<dbReference type="PROSITE" id="PS51918">
    <property type="entry name" value="RADICAL_SAM"/>
    <property type="match status" value="1"/>
</dbReference>
<dbReference type="NCBIfam" id="TIGR04167">
    <property type="entry name" value="rSAM_SeCys"/>
    <property type="match status" value="1"/>
</dbReference>
<dbReference type="Pfam" id="PF13242">
    <property type="entry name" value="Hydrolase_like"/>
    <property type="match status" value="1"/>
</dbReference>
<dbReference type="InterPro" id="IPR006357">
    <property type="entry name" value="HAD-SF_hydro_IIA"/>
</dbReference>
<dbReference type="InterPro" id="IPR024521">
    <property type="entry name" value="ArsS-like_C"/>
</dbReference>
<evidence type="ECO:0000313" key="4">
    <source>
        <dbReference type="EMBL" id="KAG7368786.1"/>
    </source>
</evidence>
<dbReference type="SFLD" id="SFLDG01067">
    <property type="entry name" value="SPASM/twitch_domain_containing"/>
    <property type="match status" value="1"/>
</dbReference>
<dbReference type="GO" id="GO:0051536">
    <property type="term" value="F:iron-sulfur cluster binding"/>
    <property type="evidence" value="ECO:0007669"/>
    <property type="project" value="InterPro"/>
</dbReference>
<sequence>MVIVLLILSSIALSSNAFFVNHQSSRVRLFGSTRLFDTENAQEASLTPLGPPSGITTSDHKKNALPDYGKTPVEVDKIRLEERSRASEAWRRHDLFGSSIINQTLDDLELDVDFQDTQKRINTIGLEGMSKEERTQRRRALDNLGIPPFAKFLRQQQQVMPKRKPPKVLQINIGLYCNQACSHCHVESSPLRTEEVMTAETAARCLELLKNNPSITTLDITGGAPELNPHFRYLVRMARSLRPDLEIIDRCNLTVLQEPGQEDLVKFLKENKVHVIASLPCYSAENVNTQRGNGVFERSIAALIALNDAGYSKDPNLRLDLVYNPLGAFLPPPQGKLEIQYKERLADNFGILFDQLFTITNMPIKRFADFLHRRGELEEYMELLVRNFNPDTVPQLMCLDTVSVSWDGRIYDCDFNQQLGYSVGVDSIHRGGKTVFDIESLDDLMNLPIRTDNHCFGCTAGMGQLHQDLVCTAQNLLRQRTQMRFQELARLCLVFAVGGSSVTSFLLRDSFSTRYAGRTETVSPMSCAAVADWKDAPSIRHISDDYDVFLLDMWGVMHDGNKAYDGVLDVVQHLKDKELIIVSNSSKRKENSVKMLTKLGFDPSVFSKIVTSGEVAFQLLQYLASSESQASSWVPKTIPKPFLDLKSRTESRKVFCFGSGNGDQEYLESCGWILADSIANADLIVARGTFVVLDASSIVNKNTDGKEAYFEAYYNSLQEAAERGIPMIVCNPDKVRPDADKSPMPGTIGVAYENLLKMNCDTTDLILYLGKPFANVYEIALQDYPDKRACMVGDALETDVIGAQAAGIDSIWVVRNGVHNDDVAAKVNTTKNKDELELLDIGCRQVVEEFNQRSEETYARGQKISPTVTVPYFRW</sequence>
<evidence type="ECO:0000313" key="5">
    <source>
        <dbReference type="Proteomes" id="UP000693970"/>
    </source>
</evidence>
<dbReference type="Proteomes" id="UP000693970">
    <property type="component" value="Unassembled WGS sequence"/>
</dbReference>
<dbReference type="Pfam" id="PF12345">
    <property type="entry name" value="DUF3641"/>
    <property type="match status" value="1"/>
</dbReference>
<organism evidence="4 5">
    <name type="scientific">Nitzschia inconspicua</name>
    <dbReference type="NCBI Taxonomy" id="303405"/>
    <lineage>
        <taxon>Eukaryota</taxon>
        <taxon>Sar</taxon>
        <taxon>Stramenopiles</taxon>
        <taxon>Ochrophyta</taxon>
        <taxon>Bacillariophyta</taxon>
        <taxon>Bacillariophyceae</taxon>
        <taxon>Bacillariophycidae</taxon>
        <taxon>Bacillariales</taxon>
        <taxon>Bacillariaceae</taxon>
        <taxon>Nitzschia</taxon>
    </lineage>
</organism>
<dbReference type="Pfam" id="PF13344">
    <property type="entry name" value="Hydrolase_6"/>
    <property type="match status" value="1"/>
</dbReference>
<dbReference type="Pfam" id="PF04055">
    <property type="entry name" value="Radical_SAM"/>
    <property type="match status" value="1"/>
</dbReference>
<reference evidence="4" key="2">
    <citation type="submission" date="2021-04" db="EMBL/GenBank/DDBJ databases">
        <authorList>
            <person name="Podell S."/>
        </authorList>
    </citation>
    <scope>NUCLEOTIDE SEQUENCE</scope>
    <source>
        <strain evidence="4">Hildebrandi</strain>
    </source>
</reference>
<name>A0A9K3Q2Q2_9STRA</name>
<dbReference type="SFLD" id="SFLDS00029">
    <property type="entry name" value="Radical_SAM"/>
    <property type="match status" value="1"/>
</dbReference>
<dbReference type="GO" id="GO:0003824">
    <property type="term" value="F:catalytic activity"/>
    <property type="evidence" value="ECO:0007669"/>
    <property type="project" value="InterPro"/>
</dbReference>
<evidence type="ECO:0000256" key="1">
    <source>
        <dbReference type="SAM" id="MobiDB-lite"/>
    </source>
</evidence>
<dbReference type="PANTHER" id="PTHR43728:SF1">
    <property type="entry name" value="FE-S OXIDOREDUCTASE"/>
    <property type="match status" value="1"/>
</dbReference>
<feature type="region of interest" description="Disordered" evidence="1">
    <location>
        <begin position="42"/>
        <end position="69"/>
    </location>
</feature>
<dbReference type="InterPro" id="IPR007197">
    <property type="entry name" value="rSAM"/>
</dbReference>
<proteinExistence type="predicted"/>
<keyword evidence="2" id="KW-0732">Signal</keyword>
<evidence type="ECO:0000259" key="3">
    <source>
        <dbReference type="PROSITE" id="PS51918"/>
    </source>
</evidence>
<dbReference type="PANTHER" id="PTHR43728">
    <property type="entry name" value="SLR0304 PROTEIN"/>
    <property type="match status" value="1"/>
</dbReference>